<dbReference type="Pfam" id="PF11380">
    <property type="entry name" value="Stealth_CR2"/>
    <property type="match status" value="1"/>
</dbReference>
<sequence>MTSKSVKIDAVYLWVDDSDPEWRKKKNYYSSNSKNVPSAVHECRFRDNDELRYSLRSLEKYAPWINNVFIITDNQKPSWINEKEIHIIDHKEIFPDWAALPNFNSRAILLCTHRIKNLSEHYVLFDDDFMLGNAVYPDYFFNKDGAPISWVVKKTSSKITKSSHDYYTKQIIEEKMSAPFLFKLRHYPKAFTKTIMQRIWEEFDDEIRLTLSHRFRSNTDIRIITFFPHFAYYNNLNEVVPINKIIPTFRHFGFKLPHIGASVGDKNFRRKLFAAKYFKPLTMCFNDAPKASDYERTLLIDTYKKMLPDKSRFER</sequence>
<accession>A0A5D0MJS1</accession>
<organism evidence="7 8">
    <name type="scientific">Flexistipes sinusarabici</name>
    <dbReference type="NCBI Taxonomy" id="2352"/>
    <lineage>
        <taxon>Bacteria</taxon>
        <taxon>Pseudomonadati</taxon>
        <taxon>Deferribacterota</taxon>
        <taxon>Deferribacteres</taxon>
        <taxon>Deferribacterales</taxon>
        <taxon>Flexistipitaceae</taxon>
        <taxon>Flexistipes</taxon>
    </lineage>
</organism>
<reference evidence="7 8" key="1">
    <citation type="submission" date="2019-08" db="EMBL/GenBank/DDBJ databases">
        <title>Genomic characterization of a novel candidate phylum (ARYD3) from a high temperature, high salinity tertiary oil reservoir in north central Oklahoma, USA.</title>
        <authorList>
            <person name="Youssef N.H."/>
            <person name="Yadav A."/>
            <person name="Elshahed M.S."/>
        </authorList>
    </citation>
    <scope>NUCLEOTIDE SEQUENCE [LARGE SCALE GENOMIC DNA]</scope>
    <source>
        <strain evidence="7">ARYD1</strain>
    </source>
</reference>
<dbReference type="RefSeq" id="WP_303700570.1">
    <property type="nucleotide sequence ID" value="NZ_VSIV01000086.1"/>
</dbReference>
<dbReference type="AlphaFoldDB" id="A0A5D0MJS1"/>
<evidence type="ECO:0000313" key="8">
    <source>
        <dbReference type="Proteomes" id="UP000323337"/>
    </source>
</evidence>
<feature type="domain" description="Stealth protein CR1 conserved region 1" evidence="5">
    <location>
        <begin position="7"/>
        <end position="33"/>
    </location>
</feature>
<evidence type="ECO:0000256" key="2">
    <source>
        <dbReference type="ARBA" id="ARBA00022679"/>
    </source>
</evidence>
<dbReference type="InterPro" id="IPR021520">
    <property type="entry name" value="Stealth_CR2"/>
</dbReference>
<name>A0A5D0MJS1_FLESI</name>
<evidence type="ECO:0008006" key="9">
    <source>
        <dbReference type="Google" id="ProtNLM"/>
    </source>
</evidence>
<dbReference type="GO" id="GO:0016772">
    <property type="term" value="F:transferase activity, transferring phosphorus-containing groups"/>
    <property type="evidence" value="ECO:0007669"/>
    <property type="project" value="InterPro"/>
</dbReference>
<dbReference type="Pfam" id="PF17101">
    <property type="entry name" value="Stealth_CR1"/>
    <property type="match status" value="1"/>
</dbReference>
<protein>
    <recommendedName>
        <fullName evidence="9">Capsular polysaccharide phosphotransferase SacB</fullName>
    </recommendedName>
</protein>
<evidence type="ECO:0000256" key="3">
    <source>
        <dbReference type="ARBA" id="ARBA00023169"/>
    </source>
</evidence>
<evidence type="ECO:0000313" key="7">
    <source>
        <dbReference type="EMBL" id="TYB33927.1"/>
    </source>
</evidence>
<dbReference type="PANTHER" id="PTHR24045">
    <property type="match status" value="1"/>
</dbReference>
<keyword evidence="3" id="KW-0270">Exopolysaccharide synthesis</keyword>
<evidence type="ECO:0000259" key="6">
    <source>
        <dbReference type="Pfam" id="PF17102"/>
    </source>
</evidence>
<dbReference type="EMBL" id="VSIV01000086">
    <property type="protein sequence ID" value="TYB33927.1"/>
    <property type="molecule type" value="Genomic_DNA"/>
</dbReference>
<evidence type="ECO:0000259" key="5">
    <source>
        <dbReference type="Pfam" id="PF17101"/>
    </source>
</evidence>
<proteinExistence type="inferred from homology"/>
<comment type="caution">
    <text evidence="7">The sequence shown here is derived from an EMBL/GenBank/DDBJ whole genome shotgun (WGS) entry which is preliminary data.</text>
</comment>
<dbReference type="PANTHER" id="PTHR24045:SF0">
    <property type="entry name" value="N-ACETYLGLUCOSAMINE-1-PHOSPHOTRANSFERASE SUBUNITS ALPHA_BETA"/>
    <property type="match status" value="1"/>
</dbReference>
<gene>
    <name evidence="7" type="ORF">FXF49_03765</name>
</gene>
<comment type="similarity">
    <text evidence="1">Belongs to the stealth family.</text>
</comment>
<dbReference type="Pfam" id="PF17102">
    <property type="entry name" value="Stealth_CR3"/>
    <property type="match status" value="1"/>
</dbReference>
<keyword evidence="2" id="KW-0808">Transferase</keyword>
<feature type="domain" description="Stealth protein CR3 conserved region 3" evidence="6">
    <location>
        <begin position="186"/>
        <end position="231"/>
    </location>
</feature>
<dbReference type="Proteomes" id="UP000323337">
    <property type="component" value="Unassembled WGS sequence"/>
</dbReference>
<dbReference type="InterPro" id="IPR031358">
    <property type="entry name" value="Stealth_CR1"/>
</dbReference>
<dbReference type="GO" id="GO:0000271">
    <property type="term" value="P:polysaccharide biosynthetic process"/>
    <property type="evidence" value="ECO:0007669"/>
    <property type="project" value="UniProtKB-KW"/>
</dbReference>
<evidence type="ECO:0000259" key="4">
    <source>
        <dbReference type="Pfam" id="PF11380"/>
    </source>
</evidence>
<dbReference type="InterPro" id="IPR047141">
    <property type="entry name" value="Stealth"/>
</dbReference>
<dbReference type="InterPro" id="IPR031357">
    <property type="entry name" value="Stealth_CR3"/>
</dbReference>
<evidence type="ECO:0000256" key="1">
    <source>
        <dbReference type="ARBA" id="ARBA00007583"/>
    </source>
</evidence>
<feature type="domain" description="Stealth protein CR2 conserved region 2" evidence="4">
    <location>
        <begin position="44"/>
        <end position="146"/>
    </location>
</feature>